<comment type="caution">
    <text evidence="1">The sequence shown here is derived from an EMBL/GenBank/DDBJ whole genome shotgun (WGS) entry which is preliminary data.</text>
</comment>
<organism evidence="1 2">
    <name type="scientific">Prevotella disiens FB035-09AN</name>
    <dbReference type="NCBI Taxonomy" id="866771"/>
    <lineage>
        <taxon>Bacteria</taxon>
        <taxon>Pseudomonadati</taxon>
        <taxon>Bacteroidota</taxon>
        <taxon>Bacteroidia</taxon>
        <taxon>Bacteroidales</taxon>
        <taxon>Prevotellaceae</taxon>
        <taxon>Prevotella</taxon>
    </lineage>
</organism>
<dbReference type="AlphaFoldDB" id="E1KPN5"/>
<sequence length="77" mass="8817">MNYSELVEMLKNSINAYHFPIEHRSNNKALVIVIDGITPIEVKVGEVPTLLLKISSYKTNLMDGYFESNEKNTFPKE</sequence>
<proteinExistence type="predicted"/>
<dbReference type="EMBL" id="AEDO01000020">
    <property type="protein sequence ID" value="EFL46552.1"/>
    <property type="molecule type" value="Genomic_DNA"/>
</dbReference>
<evidence type="ECO:0000313" key="1">
    <source>
        <dbReference type="EMBL" id="EFL46552.1"/>
    </source>
</evidence>
<gene>
    <name evidence="1" type="ORF">HMPREF9296_0592</name>
</gene>
<dbReference type="Proteomes" id="UP000003610">
    <property type="component" value="Unassembled WGS sequence"/>
</dbReference>
<dbReference type="RefSeq" id="WP_004356098.1">
    <property type="nucleotide sequence ID" value="NZ_AEDO01000020.1"/>
</dbReference>
<dbReference type="STRING" id="866771.HMPREF9296_0592"/>
<accession>E1KPN5</accession>
<protein>
    <submittedName>
        <fullName evidence="1">Uncharacterized protein</fullName>
    </submittedName>
</protein>
<reference evidence="1 2" key="1">
    <citation type="submission" date="2010-08" db="EMBL/GenBank/DDBJ databases">
        <authorList>
            <person name="Durkin A.S."/>
            <person name="Madupu R."/>
            <person name="Torralba M."/>
            <person name="Gillis M."/>
            <person name="Methe B."/>
            <person name="Sutton G."/>
            <person name="Nelson K.E."/>
        </authorList>
    </citation>
    <scope>NUCLEOTIDE SEQUENCE [LARGE SCALE GENOMIC DNA]</scope>
    <source>
        <strain evidence="1 2">FB035-09AN</strain>
    </source>
</reference>
<name>E1KPN5_9BACT</name>
<evidence type="ECO:0000313" key="2">
    <source>
        <dbReference type="Proteomes" id="UP000003610"/>
    </source>
</evidence>